<evidence type="ECO:0000313" key="1">
    <source>
        <dbReference type="EMBL" id="MPC74362.1"/>
    </source>
</evidence>
<comment type="caution">
    <text evidence="1">The sequence shown here is derived from an EMBL/GenBank/DDBJ whole genome shotgun (WGS) entry which is preliminary data.</text>
</comment>
<organism evidence="1 2">
    <name type="scientific">Portunus trituberculatus</name>
    <name type="common">Swimming crab</name>
    <name type="synonym">Neptunus trituberculatus</name>
    <dbReference type="NCBI Taxonomy" id="210409"/>
    <lineage>
        <taxon>Eukaryota</taxon>
        <taxon>Metazoa</taxon>
        <taxon>Ecdysozoa</taxon>
        <taxon>Arthropoda</taxon>
        <taxon>Crustacea</taxon>
        <taxon>Multicrustacea</taxon>
        <taxon>Malacostraca</taxon>
        <taxon>Eumalacostraca</taxon>
        <taxon>Eucarida</taxon>
        <taxon>Decapoda</taxon>
        <taxon>Pleocyemata</taxon>
        <taxon>Brachyura</taxon>
        <taxon>Eubrachyura</taxon>
        <taxon>Portunoidea</taxon>
        <taxon>Portunidae</taxon>
        <taxon>Portuninae</taxon>
        <taxon>Portunus</taxon>
    </lineage>
</organism>
<protein>
    <submittedName>
        <fullName evidence="1">Uncharacterized protein</fullName>
    </submittedName>
</protein>
<dbReference type="AlphaFoldDB" id="A0A5B7HSR2"/>
<sequence>MRHTRRGFRSRQSDEYISLADAAEQWQVPGGSKKCEGGVLARSIAASQNQPAIVVEVRHCFTTITSPLFVSHFKANTSSTLHAIMQYLRPDCIPNSR</sequence>
<reference evidence="1 2" key="1">
    <citation type="submission" date="2019-05" db="EMBL/GenBank/DDBJ databases">
        <title>Another draft genome of Portunus trituberculatus and its Hox gene families provides insights of decapod evolution.</title>
        <authorList>
            <person name="Jeong J.-H."/>
            <person name="Song I."/>
            <person name="Kim S."/>
            <person name="Choi T."/>
            <person name="Kim D."/>
            <person name="Ryu S."/>
            <person name="Kim W."/>
        </authorList>
    </citation>
    <scope>NUCLEOTIDE SEQUENCE [LARGE SCALE GENOMIC DNA]</scope>
    <source>
        <tissue evidence="1">Muscle</tissue>
    </source>
</reference>
<keyword evidence="2" id="KW-1185">Reference proteome</keyword>
<proteinExistence type="predicted"/>
<gene>
    <name evidence="1" type="ORF">E2C01_068719</name>
</gene>
<dbReference type="Proteomes" id="UP000324222">
    <property type="component" value="Unassembled WGS sequence"/>
</dbReference>
<dbReference type="EMBL" id="VSRR010038769">
    <property type="protein sequence ID" value="MPC74362.1"/>
    <property type="molecule type" value="Genomic_DNA"/>
</dbReference>
<evidence type="ECO:0000313" key="2">
    <source>
        <dbReference type="Proteomes" id="UP000324222"/>
    </source>
</evidence>
<name>A0A5B7HSR2_PORTR</name>
<accession>A0A5B7HSR2</accession>